<feature type="non-terminal residue" evidence="2">
    <location>
        <position position="99"/>
    </location>
</feature>
<organism evidence="2 3">
    <name type="scientific">Adineta steineri</name>
    <dbReference type="NCBI Taxonomy" id="433720"/>
    <lineage>
        <taxon>Eukaryota</taxon>
        <taxon>Metazoa</taxon>
        <taxon>Spiralia</taxon>
        <taxon>Gnathifera</taxon>
        <taxon>Rotifera</taxon>
        <taxon>Eurotatoria</taxon>
        <taxon>Bdelloidea</taxon>
        <taxon>Adinetida</taxon>
        <taxon>Adinetidae</taxon>
        <taxon>Adineta</taxon>
    </lineage>
</organism>
<evidence type="ECO:0000313" key="3">
    <source>
        <dbReference type="Proteomes" id="UP000663868"/>
    </source>
</evidence>
<accession>A0A820RZ80</accession>
<comment type="caution">
    <text evidence="2">The sequence shown here is derived from an EMBL/GenBank/DDBJ whole genome shotgun (WGS) entry which is preliminary data.</text>
</comment>
<feature type="compositionally biased region" description="Low complexity" evidence="1">
    <location>
        <begin position="70"/>
        <end position="79"/>
    </location>
</feature>
<reference evidence="2" key="1">
    <citation type="submission" date="2021-02" db="EMBL/GenBank/DDBJ databases">
        <authorList>
            <person name="Nowell W R."/>
        </authorList>
    </citation>
    <scope>NUCLEOTIDE SEQUENCE</scope>
</reference>
<evidence type="ECO:0000256" key="1">
    <source>
        <dbReference type="SAM" id="MobiDB-lite"/>
    </source>
</evidence>
<gene>
    <name evidence="2" type="ORF">KXQ929_LOCUS53541</name>
</gene>
<dbReference type="AlphaFoldDB" id="A0A820RZ80"/>
<name>A0A820RZ80_9BILA</name>
<dbReference type="EMBL" id="CAJOBB010030428">
    <property type="protein sequence ID" value="CAF4443649.1"/>
    <property type="molecule type" value="Genomic_DNA"/>
</dbReference>
<dbReference type="Proteomes" id="UP000663868">
    <property type="component" value="Unassembled WGS sequence"/>
</dbReference>
<proteinExistence type="predicted"/>
<protein>
    <submittedName>
        <fullName evidence="2">Uncharacterized protein</fullName>
    </submittedName>
</protein>
<feature type="compositionally biased region" description="Polar residues" evidence="1">
    <location>
        <begin position="83"/>
        <end position="99"/>
    </location>
</feature>
<feature type="region of interest" description="Disordered" evidence="1">
    <location>
        <begin position="1"/>
        <end position="22"/>
    </location>
</feature>
<evidence type="ECO:0000313" key="2">
    <source>
        <dbReference type="EMBL" id="CAF4443649.1"/>
    </source>
</evidence>
<sequence>MSQLERATGRDIDGDGVIGRPLDVVPGYPAVYGHPSMVYGRDGQIHATNDFVAPHVQQSSVLFNSKHHSQQSNSPSQHPYGQHPNSQHPNSQHPYSQQP</sequence>
<feature type="region of interest" description="Disordered" evidence="1">
    <location>
        <begin position="60"/>
        <end position="99"/>
    </location>
</feature>